<dbReference type="EMBL" id="CP014339">
    <property type="protein sequence ID" value="AQX49535.1"/>
    <property type="molecule type" value="Genomic_DNA"/>
</dbReference>
<dbReference type="EMBL" id="MAHS01000015">
    <property type="protein sequence ID" value="OPB47250.1"/>
    <property type="molecule type" value="Genomic_DNA"/>
</dbReference>
<evidence type="ECO:0000313" key="3">
    <source>
        <dbReference type="Proteomes" id="UP000189738"/>
    </source>
</evidence>
<dbReference type="NCBIfam" id="NF047798">
    <property type="entry name" value="leader_Chryseo"/>
    <property type="match status" value="1"/>
</dbReference>
<evidence type="ECO:0000313" key="2">
    <source>
        <dbReference type="EMBL" id="OPB47250.1"/>
    </source>
</evidence>
<dbReference type="RefSeq" id="WP_078411834.1">
    <property type="nucleotide sequence ID" value="NZ_BQKS01000009.1"/>
</dbReference>
<organism evidence="2">
    <name type="scientific">Elizabethkingia anophelis</name>
    <dbReference type="NCBI Taxonomy" id="1117645"/>
    <lineage>
        <taxon>Bacteria</taxon>
        <taxon>Pseudomonadati</taxon>
        <taxon>Bacteroidota</taxon>
        <taxon>Flavobacteriia</taxon>
        <taxon>Flavobacteriales</taxon>
        <taxon>Weeksellaceae</taxon>
        <taxon>Elizabethkingia</taxon>
    </lineage>
</organism>
<dbReference type="InterPro" id="IPR058074">
    <property type="entry name" value="Bacteriocin-like"/>
</dbReference>
<accession>A0A1T3D1L4</accession>
<evidence type="ECO:0008006" key="4">
    <source>
        <dbReference type="Google" id="ProtNLM"/>
    </source>
</evidence>
<proteinExistence type="predicted"/>
<evidence type="ECO:0000313" key="1">
    <source>
        <dbReference type="EMBL" id="AQX49535.1"/>
    </source>
</evidence>
<protein>
    <recommendedName>
        <fullName evidence="4">Bacteriocin</fullName>
    </recommendedName>
</protein>
<sequence>MKNLKKLSRTNLKEIQGGTFTGGCNAHLVTVDEAPGEGMPYDCVCSTLIWCESLSACIQRGQFSSSKCKTKEL</sequence>
<gene>
    <name evidence="1" type="ORF">AYC66_02070</name>
    <name evidence="2" type="ORF">BAY09_07610</name>
</gene>
<reference evidence="1 3" key="1">
    <citation type="submission" date="2016-02" db="EMBL/GenBank/DDBJ databases">
        <authorList>
            <person name="Nicholson A.C."/>
            <person name="Humrighouse B.W."/>
            <person name="Loparev V."/>
            <person name="Emery B."/>
            <person name="Graziano J."/>
            <person name="McQuiston J.R."/>
        </authorList>
    </citation>
    <scope>NUCLEOTIDE SEQUENCE [LARGE SCALE GENOMIC DNA]</scope>
    <source>
        <strain evidence="1 3">E6809</strain>
    </source>
</reference>
<reference evidence="2" key="2">
    <citation type="submission" date="2016-06" db="EMBL/GenBank/DDBJ databases">
        <authorList>
            <person name="Nicholson A.C."/>
        </authorList>
    </citation>
    <scope>NUCLEOTIDE SEQUENCE [LARGE SCALE GENOMIC DNA]</scope>
    <source>
        <strain evidence="2">E6809</strain>
    </source>
</reference>
<dbReference type="Proteomes" id="UP000189738">
    <property type="component" value="Chromosome"/>
</dbReference>
<dbReference type="AlphaFoldDB" id="A0A1T3D1L4"/>
<name>A0A1T3D1L4_9FLAO</name>